<dbReference type="InterPro" id="IPR004358">
    <property type="entry name" value="Sig_transdc_His_kin-like_C"/>
</dbReference>
<dbReference type="PROSITE" id="PS50885">
    <property type="entry name" value="HAMP"/>
    <property type="match status" value="1"/>
</dbReference>
<keyword evidence="7 14" id="KW-0812">Transmembrane</keyword>
<feature type="domain" description="Histidine kinase" evidence="15">
    <location>
        <begin position="239"/>
        <end position="451"/>
    </location>
</feature>
<evidence type="ECO:0000256" key="13">
    <source>
        <dbReference type="ARBA" id="ARBA00023136"/>
    </source>
</evidence>
<keyword evidence="5" id="KW-0597">Phosphoprotein</keyword>
<dbReference type="SUPFAM" id="SSF47384">
    <property type="entry name" value="Homodimeric domain of signal transducing histidine kinase"/>
    <property type="match status" value="1"/>
</dbReference>
<dbReference type="InterPro" id="IPR050398">
    <property type="entry name" value="HssS/ArlS-like"/>
</dbReference>
<name>A0A1X9NGR5_9GAMM</name>
<keyword evidence="4" id="KW-1003">Cell membrane</keyword>
<dbReference type="InterPro" id="IPR003660">
    <property type="entry name" value="HAMP_dom"/>
</dbReference>
<dbReference type="SMART" id="SM00388">
    <property type="entry name" value="HisKA"/>
    <property type="match status" value="1"/>
</dbReference>
<evidence type="ECO:0000256" key="14">
    <source>
        <dbReference type="SAM" id="Phobius"/>
    </source>
</evidence>
<dbReference type="PRINTS" id="PR00344">
    <property type="entry name" value="BCTRLSENSOR"/>
</dbReference>
<comment type="subcellular location">
    <subcellularLocation>
        <location evidence="2">Cell membrane</location>
        <topology evidence="2">Multi-pass membrane protein</topology>
    </subcellularLocation>
</comment>
<dbReference type="PANTHER" id="PTHR45528:SF1">
    <property type="entry name" value="SENSOR HISTIDINE KINASE CPXA"/>
    <property type="match status" value="1"/>
</dbReference>
<evidence type="ECO:0000256" key="4">
    <source>
        <dbReference type="ARBA" id="ARBA00022475"/>
    </source>
</evidence>
<keyword evidence="12" id="KW-0902">Two-component regulatory system</keyword>
<dbReference type="Proteomes" id="UP000193450">
    <property type="component" value="Chromosome"/>
</dbReference>
<dbReference type="RefSeq" id="WP_085760414.1">
    <property type="nucleotide sequence ID" value="NZ_CP019343.1"/>
</dbReference>
<evidence type="ECO:0000256" key="11">
    <source>
        <dbReference type="ARBA" id="ARBA00022989"/>
    </source>
</evidence>
<evidence type="ECO:0000256" key="6">
    <source>
        <dbReference type="ARBA" id="ARBA00022679"/>
    </source>
</evidence>
<gene>
    <name evidence="17" type="ORF">BST96_20170</name>
</gene>
<dbReference type="EMBL" id="CP019343">
    <property type="protein sequence ID" value="ARN76214.1"/>
    <property type="molecule type" value="Genomic_DNA"/>
</dbReference>
<keyword evidence="6" id="KW-0808">Transferase</keyword>
<evidence type="ECO:0000256" key="5">
    <source>
        <dbReference type="ARBA" id="ARBA00022553"/>
    </source>
</evidence>
<evidence type="ECO:0000313" key="17">
    <source>
        <dbReference type="EMBL" id="ARN76214.1"/>
    </source>
</evidence>
<evidence type="ECO:0000259" key="15">
    <source>
        <dbReference type="PROSITE" id="PS50109"/>
    </source>
</evidence>
<evidence type="ECO:0000256" key="2">
    <source>
        <dbReference type="ARBA" id="ARBA00004651"/>
    </source>
</evidence>
<dbReference type="GO" id="GO:0000155">
    <property type="term" value="F:phosphorelay sensor kinase activity"/>
    <property type="evidence" value="ECO:0007669"/>
    <property type="project" value="InterPro"/>
</dbReference>
<dbReference type="Pfam" id="PF00672">
    <property type="entry name" value="HAMP"/>
    <property type="match status" value="1"/>
</dbReference>
<keyword evidence="13 14" id="KW-0472">Membrane</keyword>
<dbReference type="SMART" id="SM00304">
    <property type="entry name" value="HAMP"/>
    <property type="match status" value="1"/>
</dbReference>
<dbReference type="AlphaFoldDB" id="A0A1X9NGR5"/>
<reference evidence="17 18" key="1">
    <citation type="submission" date="2016-11" db="EMBL/GenBank/DDBJ databases">
        <title>Trade-off between light-utilization and light-protection in marine flavobacteria.</title>
        <authorList>
            <person name="Kumagai Y."/>
        </authorList>
    </citation>
    <scope>NUCLEOTIDE SEQUENCE [LARGE SCALE GENOMIC DNA]</scope>
    <source>
        <strain evidence="17 18">NBRC 107125</strain>
    </source>
</reference>
<dbReference type="InterPro" id="IPR005467">
    <property type="entry name" value="His_kinase_dom"/>
</dbReference>
<evidence type="ECO:0000256" key="12">
    <source>
        <dbReference type="ARBA" id="ARBA00023012"/>
    </source>
</evidence>
<dbReference type="InterPro" id="IPR036097">
    <property type="entry name" value="HisK_dim/P_sf"/>
</dbReference>
<dbReference type="SUPFAM" id="SSF158472">
    <property type="entry name" value="HAMP domain-like"/>
    <property type="match status" value="1"/>
</dbReference>
<dbReference type="InterPro" id="IPR003594">
    <property type="entry name" value="HATPase_dom"/>
</dbReference>
<dbReference type="OrthoDB" id="9804645at2"/>
<keyword evidence="11 14" id="KW-1133">Transmembrane helix</keyword>
<dbReference type="Gene3D" id="1.10.287.130">
    <property type="match status" value="1"/>
</dbReference>
<comment type="catalytic activity">
    <reaction evidence="1">
        <text>ATP + protein L-histidine = ADP + protein N-phospho-L-histidine.</text>
        <dbReference type="EC" id="2.7.13.3"/>
    </reaction>
</comment>
<dbReference type="SMART" id="SM00387">
    <property type="entry name" value="HATPase_c"/>
    <property type="match status" value="1"/>
</dbReference>
<evidence type="ECO:0000256" key="10">
    <source>
        <dbReference type="ARBA" id="ARBA00022840"/>
    </source>
</evidence>
<feature type="domain" description="HAMP" evidence="16">
    <location>
        <begin position="177"/>
        <end position="231"/>
    </location>
</feature>
<keyword evidence="8" id="KW-0547">Nucleotide-binding</keyword>
<keyword evidence="10" id="KW-0067">ATP-binding</keyword>
<dbReference type="CDD" id="cd00082">
    <property type="entry name" value="HisKA"/>
    <property type="match status" value="1"/>
</dbReference>
<dbReference type="CDD" id="cd06225">
    <property type="entry name" value="HAMP"/>
    <property type="match status" value="1"/>
</dbReference>
<feature type="transmembrane region" description="Helical" evidence="14">
    <location>
        <begin position="157"/>
        <end position="176"/>
    </location>
</feature>
<evidence type="ECO:0000256" key="1">
    <source>
        <dbReference type="ARBA" id="ARBA00000085"/>
    </source>
</evidence>
<protein>
    <recommendedName>
        <fullName evidence="3">histidine kinase</fullName>
        <ecNumber evidence="3">2.7.13.3</ecNumber>
    </recommendedName>
</protein>
<dbReference type="InterPro" id="IPR003661">
    <property type="entry name" value="HisK_dim/P_dom"/>
</dbReference>
<dbReference type="Pfam" id="PF02518">
    <property type="entry name" value="HATPase_c"/>
    <property type="match status" value="1"/>
</dbReference>
<dbReference type="PANTHER" id="PTHR45528">
    <property type="entry name" value="SENSOR HISTIDINE KINASE CPXA"/>
    <property type="match status" value="1"/>
</dbReference>
<dbReference type="KEGG" id="osg:BST96_20170"/>
<dbReference type="SUPFAM" id="SSF55874">
    <property type="entry name" value="ATPase domain of HSP90 chaperone/DNA topoisomerase II/histidine kinase"/>
    <property type="match status" value="1"/>
</dbReference>
<dbReference type="InterPro" id="IPR036890">
    <property type="entry name" value="HATPase_C_sf"/>
</dbReference>
<evidence type="ECO:0000256" key="3">
    <source>
        <dbReference type="ARBA" id="ARBA00012438"/>
    </source>
</evidence>
<organism evidence="17 18">
    <name type="scientific">Oceanicoccus sagamiensis</name>
    <dbReference type="NCBI Taxonomy" id="716816"/>
    <lineage>
        <taxon>Bacteria</taxon>
        <taxon>Pseudomonadati</taxon>
        <taxon>Pseudomonadota</taxon>
        <taxon>Gammaproteobacteria</taxon>
        <taxon>Cellvibrionales</taxon>
        <taxon>Spongiibacteraceae</taxon>
        <taxon>Oceanicoccus</taxon>
    </lineage>
</organism>
<evidence type="ECO:0000256" key="9">
    <source>
        <dbReference type="ARBA" id="ARBA00022777"/>
    </source>
</evidence>
<feature type="transmembrane region" description="Helical" evidence="14">
    <location>
        <begin position="12"/>
        <end position="31"/>
    </location>
</feature>
<keyword evidence="9" id="KW-0418">Kinase</keyword>
<dbReference type="EC" id="2.7.13.3" evidence="3"/>
<dbReference type="STRING" id="716816.BST96_20170"/>
<evidence type="ECO:0000256" key="7">
    <source>
        <dbReference type="ARBA" id="ARBA00022692"/>
    </source>
</evidence>
<evidence type="ECO:0000259" key="16">
    <source>
        <dbReference type="PROSITE" id="PS50885"/>
    </source>
</evidence>
<proteinExistence type="predicted"/>
<dbReference type="Gene3D" id="3.30.565.10">
    <property type="entry name" value="Histidine kinase-like ATPase, C-terminal domain"/>
    <property type="match status" value="1"/>
</dbReference>
<evidence type="ECO:0000313" key="18">
    <source>
        <dbReference type="Proteomes" id="UP000193450"/>
    </source>
</evidence>
<sequence length="456" mass="50958">MNRLFFKIFISFWLITIAVLLAMLAATRYIAEIEQSPNPSPYELGKAAQGILSRTADIAQERTPKELELWIQGLPSIHSVNAYIINLEDPKRSTIVPDDVRRAAAQLSLEQPKLTVKLTTSMLYGQLLIRDGKPISELLIATPLPPSPLVYFFTTYIWFRLLAAILVSGLICFFMARAITRPIVALRDATQELAEGNLDFRFDLSKYRSDEISELGHDFNNMAERIGQTLEEQKQLVRDISHELRSPLGRIQVALALAQRKHGEDTAELERVEKECDRLNALIGQLLVVPNYNQPLDDTIDLVSLVKGIASDDQLEAEQGHKTIEVKTDLEELLFTTSGNLMWHAVDNLTRNALRHAPENTTVTIHLGYQPADGNIRITVSDQGQGVPDDLIENIFHPFYRVETERGHSDTGGHGLGLSIASRAIEHHGGSIKARNISRGFEVAISLPDNLLVESH</sequence>
<evidence type="ECO:0000256" key="8">
    <source>
        <dbReference type="ARBA" id="ARBA00022741"/>
    </source>
</evidence>
<dbReference type="PROSITE" id="PS50109">
    <property type="entry name" value="HIS_KIN"/>
    <property type="match status" value="1"/>
</dbReference>
<accession>A0A1X9NGR5</accession>
<dbReference type="Pfam" id="PF00512">
    <property type="entry name" value="HisKA"/>
    <property type="match status" value="1"/>
</dbReference>
<keyword evidence="18" id="KW-1185">Reference proteome</keyword>
<dbReference type="GO" id="GO:0005886">
    <property type="term" value="C:plasma membrane"/>
    <property type="evidence" value="ECO:0007669"/>
    <property type="project" value="UniProtKB-SubCell"/>
</dbReference>
<dbReference type="GO" id="GO:0005524">
    <property type="term" value="F:ATP binding"/>
    <property type="evidence" value="ECO:0007669"/>
    <property type="project" value="UniProtKB-KW"/>
</dbReference>
<dbReference type="Gene3D" id="6.10.340.10">
    <property type="match status" value="1"/>
</dbReference>